<protein>
    <submittedName>
        <fullName evidence="2 3">Uncharacterized protein</fullName>
    </submittedName>
</protein>
<evidence type="ECO:0000313" key="2">
    <source>
        <dbReference type="EMBL" id="KEH16689.1"/>
    </source>
</evidence>
<evidence type="ECO:0000256" key="1">
    <source>
        <dbReference type="SAM" id="MobiDB-lite"/>
    </source>
</evidence>
<proteinExistence type="predicted"/>
<dbReference type="EMBL" id="KL402840">
    <property type="protein sequence ID" value="KEH16689.1"/>
    <property type="molecule type" value="Genomic_DNA"/>
</dbReference>
<keyword evidence="4" id="KW-1185">Reference proteome</keyword>
<name>A0A072TGJ4_MEDTR</name>
<dbReference type="AlphaFoldDB" id="A0A072TGJ4"/>
<organism evidence="2 4">
    <name type="scientific">Medicago truncatula</name>
    <name type="common">Barrel medic</name>
    <name type="synonym">Medicago tribuloides</name>
    <dbReference type="NCBI Taxonomy" id="3880"/>
    <lineage>
        <taxon>Eukaryota</taxon>
        <taxon>Viridiplantae</taxon>
        <taxon>Streptophyta</taxon>
        <taxon>Embryophyta</taxon>
        <taxon>Tracheophyta</taxon>
        <taxon>Spermatophyta</taxon>
        <taxon>Magnoliopsida</taxon>
        <taxon>eudicotyledons</taxon>
        <taxon>Gunneridae</taxon>
        <taxon>Pentapetalae</taxon>
        <taxon>rosids</taxon>
        <taxon>fabids</taxon>
        <taxon>Fabales</taxon>
        <taxon>Fabaceae</taxon>
        <taxon>Papilionoideae</taxon>
        <taxon>50 kb inversion clade</taxon>
        <taxon>NPAAA clade</taxon>
        <taxon>Hologalegina</taxon>
        <taxon>IRL clade</taxon>
        <taxon>Trifolieae</taxon>
        <taxon>Medicago</taxon>
    </lineage>
</organism>
<feature type="compositionally biased region" description="Low complexity" evidence="1">
    <location>
        <begin position="9"/>
        <end position="20"/>
    </location>
</feature>
<reference evidence="3" key="3">
    <citation type="submission" date="2015-06" db="UniProtKB">
        <authorList>
            <consortium name="EnsemblPlants"/>
        </authorList>
    </citation>
    <scope>IDENTIFICATION</scope>
    <source>
        <strain evidence="3">cv. Jemalong A17</strain>
    </source>
</reference>
<accession>A0A072TGJ4</accession>
<evidence type="ECO:0000313" key="3">
    <source>
        <dbReference type="EnsemblPlants" id="KEH16689"/>
    </source>
</evidence>
<dbReference type="Proteomes" id="UP000002051">
    <property type="component" value="Unassembled WGS sequence"/>
</dbReference>
<dbReference type="HOGENOM" id="CLU_2187905_0_0_1"/>
<dbReference type="EnsemblPlants" id="KEH16689">
    <property type="protein sequence ID" value="KEH16689"/>
    <property type="gene ID" value="MTR_0115s0010"/>
</dbReference>
<sequence>MGGGAMHRNNNNSSKSPSGSMLVAFPNLDILTLSSLNWNKVWGDNQHSFCKLTNLVVDNYDVGQNEFVSCVGEEEGIGSFGEDEGMNIILIILVPRLRGRPIQQLRWHV</sequence>
<evidence type="ECO:0000313" key="4">
    <source>
        <dbReference type="Proteomes" id="UP000002051"/>
    </source>
</evidence>
<gene>
    <name evidence="2" type="ORF">MTR_0115s0010</name>
</gene>
<reference evidence="2 4" key="1">
    <citation type="journal article" date="2011" name="Nature">
        <title>The Medicago genome provides insight into the evolution of rhizobial symbioses.</title>
        <authorList>
            <person name="Young N.D."/>
            <person name="Debelle F."/>
            <person name="Oldroyd G.E."/>
            <person name="Geurts R."/>
            <person name="Cannon S.B."/>
            <person name="Udvardi M.K."/>
            <person name="Benedito V.A."/>
            <person name="Mayer K.F."/>
            <person name="Gouzy J."/>
            <person name="Schoof H."/>
            <person name="Van de Peer Y."/>
            <person name="Proost S."/>
            <person name="Cook D.R."/>
            <person name="Meyers B.C."/>
            <person name="Spannagl M."/>
            <person name="Cheung F."/>
            <person name="De Mita S."/>
            <person name="Krishnakumar V."/>
            <person name="Gundlach H."/>
            <person name="Zhou S."/>
            <person name="Mudge J."/>
            <person name="Bharti A.K."/>
            <person name="Murray J.D."/>
            <person name="Naoumkina M.A."/>
            <person name="Rosen B."/>
            <person name="Silverstein K.A."/>
            <person name="Tang H."/>
            <person name="Rombauts S."/>
            <person name="Zhao P.X."/>
            <person name="Zhou P."/>
            <person name="Barbe V."/>
            <person name="Bardou P."/>
            <person name="Bechner M."/>
            <person name="Bellec A."/>
            <person name="Berger A."/>
            <person name="Berges H."/>
            <person name="Bidwell S."/>
            <person name="Bisseling T."/>
            <person name="Choisne N."/>
            <person name="Couloux A."/>
            <person name="Denny R."/>
            <person name="Deshpande S."/>
            <person name="Dai X."/>
            <person name="Doyle J.J."/>
            <person name="Dudez A.M."/>
            <person name="Farmer A.D."/>
            <person name="Fouteau S."/>
            <person name="Franken C."/>
            <person name="Gibelin C."/>
            <person name="Gish J."/>
            <person name="Goldstein S."/>
            <person name="Gonzalez A.J."/>
            <person name="Green P.J."/>
            <person name="Hallab A."/>
            <person name="Hartog M."/>
            <person name="Hua A."/>
            <person name="Humphray S.J."/>
            <person name="Jeong D.H."/>
            <person name="Jing Y."/>
            <person name="Jocker A."/>
            <person name="Kenton S.M."/>
            <person name="Kim D.J."/>
            <person name="Klee K."/>
            <person name="Lai H."/>
            <person name="Lang C."/>
            <person name="Lin S."/>
            <person name="Macmil S.L."/>
            <person name="Magdelenat G."/>
            <person name="Matthews L."/>
            <person name="McCorrison J."/>
            <person name="Monaghan E.L."/>
            <person name="Mun J.H."/>
            <person name="Najar F.Z."/>
            <person name="Nicholson C."/>
            <person name="Noirot C."/>
            <person name="O'Bleness M."/>
            <person name="Paule C.R."/>
            <person name="Poulain J."/>
            <person name="Prion F."/>
            <person name="Qin B."/>
            <person name="Qu C."/>
            <person name="Retzel E.F."/>
            <person name="Riddle C."/>
            <person name="Sallet E."/>
            <person name="Samain S."/>
            <person name="Samson N."/>
            <person name="Sanders I."/>
            <person name="Saurat O."/>
            <person name="Scarpelli C."/>
            <person name="Schiex T."/>
            <person name="Segurens B."/>
            <person name="Severin A.J."/>
            <person name="Sherrier D.J."/>
            <person name="Shi R."/>
            <person name="Sims S."/>
            <person name="Singer S.R."/>
            <person name="Sinharoy S."/>
            <person name="Sterck L."/>
            <person name="Viollet A."/>
            <person name="Wang B.B."/>
            <person name="Wang K."/>
            <person name="Wang M."/>
            <person name="Wang X."/>
            <person name="Warfsmann J."/>
            <person name="Weissenbach J."/>
            <person name="White D.D."/>
            <person name="White J.D."/>
            <person name="Wiley G.B."/>
            <person name="Wincker P."/>
            <person name="Xing Y."/>
            <person name="Yang L."/>
            <person name="Yao Z."/>
            <person name="Ying F."/>
            <person name="Zhai J."/>
            <person name="Zhou L."/>
            <person name="Zuber A."/>
            <person name="Denarie J."/>
            <person name="Dixon R.A."/>
            <person name="May G.D."/>
            <person name="Schwartz D.C."/>
            <person name="Rogers J."/>
            <person name="Quetier F."/>
            <person name="Town C.D."/>
            <person name="Roe B.A."/>
        </authorList>
    </citation>
    <scope>NUCLEOTIDE SEQUENCE [LARGE SCALE GENOMIC DNA]</scope>
    <source>
        <strain evidence="2">A17</strain>
        <strain evidence="3 4">cv. Jemalong A17</strain>
    </source>
</reference>
<reference evidence="2 4" key="2">
    <citation type="journal article" date="2014" name="BMC Genomics">
        <title>An improved genome release (version Mt4.0) for the model legume Medicago truncatula.</title>
        <authorList>
            <person name="Tang H."/>
            <person name="Krishnakumar V."/>
            <person name="Bidwell S."/>
            <person name="Rosen B."/>
            <person name="Chan A."/>
            <person name="Zhou S."/>
            <person name="Gentzbittel L."/>
            <person name="Childs K.L."/>
            <person name="Yandell M."/>
            <person name="Gundlach H."/>
            <person name="Mayer K.F."/>
            <person name="Schwartz D.C."/>
            <person name="Town C.D."/>
        </authorList>
    </citation>
    <scope>GENOME REANNOTATION</scope>
    <source>
        <strain evidence="2">A17</strain>
        <strain evidence="3 4">cv. Jemalong A17</strain>
    </source>
</reference>
<feature type="region of interest" description="Disordered" evidence="1">
    <location>
        <begin position="1"/>
        <end position="20"/>
    </location>
</feature>